<evidence type="ECO:0000256" key="2">
    <source>
        <dbReference type="ARBA" id="ARBA00005810"/>
    </source>
</evidence>
<protein>
    <recommendedName>
        <fullName evidence="4">2-amino-4-hydroxy-6-hydroxymethyldihydropteridine pyrophosphokinase</fullName>
        <ecNumber evidence="3">2.7.6.3</ecNumber>
    </recommendedName>
    <alternativeName>
        <fullName evidence="11">6-hydroxymethyl-7,8-dihydropterin pyrophosphokinase</fullName>
    </alternativeName>
    <alternativeName>
        <fullName evidence="12">7,8-dihydro-6-hydroxymethylpterin-pyrophosphokinase</fullName>
    </alternativeName>
</protein>
<dbReference type="NCBIfam" id="TIGR01498">
    <property type="entry name" value="folK"/>
    <property type="match status" value="1"/>
</dbReference>
<dbReference type="InterPro" id="IPR000550">
    <property type="entry name" value="Hppk"/>
</dbReference>
<dbReference type="Pfam" id="PF01288">
    <property type="entry name" value="HPPK"/>
    <property type="match status" value="1"/>
</dbReference>
<dbReference type="AlphaFoldDB" id="A0A0Q4B9K4"/>
<name>A0A0Q4B9K4_9BACT</name>
<evidence type="ECO:0000256" key="4">
    <source>
        <dbReference type="ARBA" id="ARBA00016218"/>
    </source>
</evidence>
<keyword evidence="9" id="KW-0289">Folate biosynthesis</keyword>
<evidence type="ECO:0000259" key="13">
    <source>
        <dbReference type="Pfam" id="PF01288"/>
    </source>
</evidence>
<keyword evidence="6" id="KW-0547">Nucleotide-binding</keyword>
<dbReference type="GO" id="GO:0046654">
    <property type="term" value="P:tetrahydrofolate biosynthetic process"/>
    <property type="evidence" value="ECO:0007669"/>
    <property type="project" value="UniProtKB-UniPathway"/>
</dbReference>
<keyword evidence="5" id="KW-0808">Transferase</keyword>
<evidence type="ECO:0000313" key="14">
    <source>
        <dbReference type="EMBL" id="KQM09046.1"/>
    </source>
</evidence>
<comment type="function">
    <text evidence="10">Catalyzes the transfer of pyrophosphate from adenosine triphosphate (ATP) to 6-hydroxymethyl-7,8-dihydropterin, an enzymatic step in folate biosynthesis pathway.</text>
</comment>
<evidence type="ECO:0000256" key="5">
    <source>
        <dbReference type="ARBA" id="ARBA00022679"/>
    </source>
</evidence>
<comment type="pathway">
    <text evidence="1">Cofactor biosynthesis; tetrahydrofolate biosynthesis; 2-amino-4-hydroxy-6-hydroxymethyl-7,8-dihydropteridine diphosphate from 7,8-dihydroneopterin triphosphate: step 4/4.</text>
</comment>
<keyword evidence="15" id="KW-1185">Reference proteome</keyword>
<proteinExistence type="inferred from homology"/>
<dbReference type="Proteomes" id="UP000054172">
    <property type="component" value="Unassembled WGS sequence"/>
</dbReference>
<evidence type="ECO:0000256" key="9">
    <source>
        <dbReference type="ARBA" id="ARBA00022909"/>
    </source>
</evidence>
<dbReference type="CDD" id="cd00483">
    <property type="entry name" value="HPPK"/>
    <property type="match status" value="1"/>
</dbReference>
<comment type="caution">
    <text evidence="14">The sequence shown here is derived from an EMBL/GenBank/DDBJ whole genome shotgun (WGS) entry which is preliminary data.</text>
</comment>
<comment type="similarity">
    <text evidence="2">Belongs to the HPPK family.</text>
</comment>
<evidence type="ECO:0000256" key="1">
    <source>
        <dbReference type="ARBA" id="ARBA00005051"/>
    </source>
</evidence>
<dbReference type="GO" id="GO:0005524">
    <property type="term" value="F:ATP binding"/>
    <property type="evidence" value="ECO:0007669"/>
    <property type="project" value="UniProtKB-KW"/>
</dbReference>
<feature type="domain" description="7,8-dihydro-6-hydroxymethylpterin-pyrophosphokinase" evidence="13">
    <location>
        <begin position="7"/>
        <end position="135"/>
    </location>
</feature>
<evidence type="ECO:0000256" key="3">
    <source>
        <dbReference type="ARBA" id="ARBA00013253"/>
    </source>
</evidence>
<evidence type="ECO:0000256" key="7">
    <source>
        <dbReference type="ARBA" id="ARBA00022777"/>
    </source>
</evidence>
<evidence type="ECO:0000256" key="10">
    <source>
        <dbReference type="ARBA" id="ARBA00029409"/>
    </source>
</evidence>
<dbReference type="EMBL" id="LIIK01000014">
    <property type="protein sequence ID" value="KQM09046.1"/>
    <property type="molecule type" value="Genomic_DNA"/>
</dbReference>
<evidence type="ECO:0000256" key="8">
    <source>
        <dbReference type="ARBA" id="ARBA00022840"/>
    </source>
</evidence>
<dbReference type="PANTHER" id="PTHR43071:SF1">
    <property type="entry name" value="2-AMINO-4-HYDROXY-6-HYDROXYMETHYLDIHYDROPTERIDINE PYROPHOSPHOKINASE"/>
    <property type="match status" value="1"/>
</dbReference>
<keyword evidence="7" id="KW-0418">Kinase</keyword>
<evidence type="ECO:0000256" key="6">
    <source>
        <dbReference type="ARBA" id="ARBA00022741"/>
    </source>
</evidence>
<dbReference type="UniPathway" id="UPA00077">
    <property type="reaction ID" value="UER00155"/>
</dbReference>
<dbReference type="EC" id="2.7.6.3" evidence="3"/>
<dbReference type="STRING" id="1702214.AL399_03945"/>
<dbReference type="Gene3D" id="3.30.70.560">
    <property type="entry name" value="7,8-Dihydro-6-hydroxymethylpterin-pyrophosphokinase HPPK"/>
    <property type="match status" value="1"/>
</dbReference>
<dbReference type="GO" id="GO:0046656">
    <property type="term" value="P:folic acid biosynthetic process"/>
    <property type="evidence" value="ECO:0007669"/>
    <property type="project" value="UniProtKB-KW"/>
</dbReference>
<dbReference type="GO" id="GO:0016301">
    <property type="term" value="F:kinase activity"/>
    <property type="evidence" value="ECO:0007669"/>
    <property type="project" value="UniProtKB-KW"/>
</dbReference>
<dbReference type="PANTHER" id="PTHR43071">
    <property type="entry name" value="2-AMINO-4-HYDROXY-6-HYDROXYMETHYLDIHYDROPTERIDINE PYROPHOSPHOKINASE"/>
    <property type="match status" value="1"/>
</dbReference>
<organism evidence="14 15">
    <name type="scientific">Candidatus [Bacteroides] periocalifornicus</name>
    <dbReference type="NCBI Taxonomy" id="1702214"/>
    <lineage>
        <taxon>Bacteria</taxon>
        <taxon>Pseudomonadati</taxon>
        <taxon>Bacteroidota</taxon>
    </lineage>
</organism>
<sequence>MLRTIHLGLGSNIEPRASYLAEARLSIEDAVGEVVAQSSVYESEPWGFQSDTWFLNQVLVCQTTQSLLQVLRTTQSIERQLGRTAKTSGIYRARTLDIDILLAGEERIGTPELQIPHPHIADRRFVLAPLAELDPNGHAPGVTASWRELLARCTDTGKVRLYAR</sequence>
<dbReference type="SUPFAM" id="SSF55083">
    <property type="entry name" value="6-hydroxymethyl-7,8-dihydropterin pyrophosphokinase, HPPK"/>
    <property type="match status" value="1"/>
</dbReference>
<accession>A0A0Q4B9K4</accession>
<evidence type="ECO:0000256" key="11">
    <source>
        <dbReference type="ARBA" id="ARBA00029766"/>
    </source>
</evidence>
<keyword evidence="8" id="KW-0067">ATP-binding</keyword>
<dbReference type="PATRIC" id="fig|1702214.3.peg.1495"/>
<evidence type="ECO:0000313" key="15">
    <source>
        <dbReference type="Proteomes" id="UP000054172"/>
    </source>
</evidence>
<reference evidence="14" key="1">
    <citation type="submission" date="2015-08" db="EMBL/GenBank/DDBJ databases">
        <title>Candidatus Bacteriodes Periocalifornicus.</title>
        <authorList>
            <person name="McLean J.S."/>
            <person name="Kelley S."/>
        </authorList>
    </citation>
    <scope>NUCLEOTIDE SEQUENCE [LARGE SCALE GENOMIC DNA]</scope>
    <source>
        <strain evidence="14">12B</strain>
    </source>
</reference>
<gene>
    <name evidence="14" type="ORF">AL399_03945</name>
</gene>
<evidence type="ECO:0000256" key="12">
    <source>
        <dbReference type="ARBA" id="ARBA00033413"/>
    </source>
</evidence>
<dbReference type="InterPro" id="IPR035907">
    <property type="entry name" value="Hppk_sf"/>
</dbReference>
<dbReference type="GO" id="GO:0003848">
    <property type="term" value="F:2-amino-4-hydroxy-6-hydroxymethyldihydropteridine diphosphokinase activity"/>
    <property type="evidence" value="ECO:0007669"/>
    <property type="project" value="UniProtKB-EC"/>
</dbReference>